<reference evidence="1" key="1">
    <citation type="journal article" date="2020" name="Stud. Mycol.">
        <title>101 Dothideomycetes genomes: a test case for predicting lifestyles and emergence of pathogens.</title>
        <authorList>
            <person name="Haridas S."/>
            <person name="Albert R."/>
            <person name="Binder M."/>
            <person name="Bloem J."/>
            <person name="Labutti K."/>
            <person name="Salamov A."/>
            <person name="Andreopoulos B."/>
            <person name="Baker S."/>
            <person name="Barry K."/>
            <person name="Bills G."/>
            <person name="Bluhm B."/>
            <person name="Cannon C."/>
            <person name="Castanera R."/>
            <person name="Culley D."/>
            <person name="Daum C."/>
            <person name="Ezra D."/>
            <person name="Gonzalez J."/>
            <person name="Henrissat B."/>
            <person name="Kuo A."/>
            <person name="Liang C."/>
            <person name="Lipzen A."/>
            <person name="Lutzoni F."/>
            <person name="Magnuson J."/>
            <person name="Mondo S."/>
            <person name="Nolan M."/>
            <person name="Ohm R."/>
            <person name="Pangilinan J."/>
            <person name="Park H.-J."/>
            <person name="Ramirez L."/>
            <person name="Alfaro M."/>
            <person name="Sun H."/>
            <person name="Tritt A."/>
            <person name="Yoshinaga Y."/>
            <person name="Zwiers L.-H."/>
            <person name="Turgeon B."/>
            <person name="Goodwin S."/>
            <person name="Spatafora J."/>
            <person name="Crous P."/>
            <person name="Grigoriev I."/>
        </authorList>
    </citation>
    <scope>NUCLEOTIDE SEQUENCE</scope>
    <source>
        <strain evidence="1">CBS 260.36</strain>
    </source>
</reference>
<accession>A0A9P4J3R9</accession>
<comment type="caution">
    <text evidence="1">The sequence shown here is derived from an EMBL/GenBank/DDBJ whole genome shotgun (WGS) entry which is preliminary data.</text>
</comment>
<organism evidence="1 2">
    <name type="scientific">Myriangium duriaei CBS 260.36</name>
    <dbReference type="NCBI Taxonomy" id="1168546"/>
    <lineage>
        <taxon>Eukaryota</taxon>
        <taxon>Fungi</taxon>
        <taxon>Dikarya</taxon>
        <taxon>Ascomycota</taxon>
        <taxon>Pezizomycotina</taxon>
        <taxon>Dothideomycetes</taxon>
        <taxon>Dothideomycetidae</taxon>
        <taxon>Myriangiales</taxon>
        <taxon>Myriangiaceae</taxon>
        <taxon>Myriangium</taxon>
    </lineage>
</organism>
<keyword evidence="2" id="KW-1185">Reference proteome</keyword>
<sequence length="155" mass="16924">MGGVAELWDRTFGPRLLSVTGQSGVWRSSTGASVLFACDRRTHSPICALQQLFVSGKFVRLLHCPRSSSSTEVRANESLLGGLDLVARFLPLVAQSRLPETRTVPRFDHTPIGNKDARVSHVSKEPLAHTRTKNRYGVGVAECNAVFHSQITIDG</sequence>
<evidence type="ECO:0000313" key="2">
    <source>
        <dbReference type="Proteomes" id="UP000799439"/>
    </source>
</evidence>
<name>A0A9P4J3R9_9PEZI</name>
<dbReference type="AlphaFoldDB" id="A0A9P4J3R9"/>
<gene>
    <name evidence="1" type="ORF">K461DRAFT_275696</name>
</gene>
<dbReference type="EMBL" id="ML996083">
    <property type="protein sequence ID" value="KAF2154576.1"/>
    <property type="molecule type" value="Genomic_DNA"/>
</dbReference>
<dbReference type="Proteomes" id="UP000799439">
    <property type="component" value="Unassembled WGS sequence"/>
</dbReference>
<protein>
    <submittedName>
        <fullName evidence="1">Uncharacterized protein</fullName>
    </submittedName>
</protein>
<evidence type="ECO:0000313" key="1">
    <source>
        <dbReference type="EMBL" id="KAF2154576.1"/>
    </source>
</evidence>
<proteinExistence type="predicted"/>